<accession>A0AAW2HDD1</accession>
<evidence type="ECO:0000313" key="3">
    <source>
        <dbReference type="EMBL" id="KAL0267893.1"/>
    </source>
</evidence>
<dbReference type="GO" id="GO:0005634">
    <property type="term" value="C:nucleus"/>
    <property type="evidence" value="ECO:0007669"/>
    <property type="project" value="InterPro"/>
</dbReference>
<feature type="compositionally biased region" description="Basic and acidic residues" evidence="2">
    <location>
        <begin position="948"/>
        <end position="1066"/>
    </location>
</feature>
<feature type="region of interest" description="Disordered" evidence="2">
    <location>
        <begin position="348"/>
        <end position="425"/>
    </location>
</feature>
<feature type="compositionally biased region" description="Low complexity" evidence="2">
    <location>
        <begin position="374"/>
        <end position="383"/>
    </location>
</feature>
<feature type="compositionally biased region" description="Basic and acidic residues" evidence="2">
    <location>
        <begin position="1091"/>
        <end position="1109"/>
    </location>
</feature>
<feature type="compositionally biased region" description="Basic and acidic residues" evidence="2">
    <location>
        <begin position="403"/>
        <end position="421"/>
    </location>
</feature>
<feature type="compositionally biased region" description="Polar residues" evidence="2">
    <location>
        <begin position="1151"/>
        <end position="1162"/>
    </location>
</feature>
<organism evidence="3">
    <name type="scientific">Menopon gallinae</name>
    <name type="common">poultry shaft louse</name>
    <dbReference type="NCBI Taxonomy" id="328185"/>
    <lineage>
        <taxon>Eukaryota</taxon>
        <taxon>Metazoa</taxon>
        <taxon>Ecdysozoa</taxon>
        <taxon>Arthropoda</taxon>
        <taxon>Hexapoda</taxon>
        <taxon>Insecta</taxon>
        <taxon>Pterygota</taxon>
        <taxon>Neoptera</taxon>
        <taxon>Paraneoptera</taxon>
        <taxon>Psocodea</taxon>
        <taxon>Troctomorpha</taxon>
        <taxon>Phthiraptera</taxon>
        <taxon>Amblycera</taxon>
        <taxon>Menoponidae</taxon>
        <taxon>Menopon</taxon>
    </lineage>
</organism>
<feature type="compositionally biased region" description="Basic residues" evidence="2">
    <location>
        <begin position="919"/>
        <end position="929"/>
    </location>
</feature>
<reference evidence="3" key="1">
    <citation type="journal article" date="2024" name="Gigascience">
        <title>Chromosome-level genome of the poultry shaft louse Menopon gallinae provides insight into the host-switching and adaptive evolution of parasitic lice.</title>
        <authorList>
            <person name="Xu Y."/>
            <person name="Ma L."/>
            <person name="Liu S."/>
            <person name="Liang Y."/>
            <person name="Liu Q."/>
            <person name="He Z."/>
            <person name="Tian L."/>
            <person name="Duan Y."/>
            <person name="Cai W."/>
            <person name="Li H."/>
            <person name="Song F."/>
        </authorList>
    </citation>
    <scope>NUCLEOTIDE SEQUENCE</scope>
    <source>
        <strain evidence="3">Cailab_2023a</strain>
    </source>
</reference>
<dbReference type="PANTHER" id="PTHR13354:SF11">
    <property type="entry name" value="LYSINE-SPECIFIC DEMETHYLASE 9"/>
    <property type="match status" value="1"/>
</dbReference>
<feature type="compositionally biased region" description="Pro residues" evidence="2">
    <location>
        <begin position="1240"/>
        <end position="1257"/>
    </location>
</feature>
<feature type="compositionally biased region" description="Basic and acidic residues" evidence="2">
    <location>
        <begin position="1291"/>
        <end position="1302"/>
    </location>
</feature>
<feature type="compositionally biased region" description="Polar residues" evidence="2">
    <location>
        <begin position="1171"/>
        <end position="1183"/>
    </location>
</feature>
<comment type="caution">
    <text evidence="3">The sequence shown here is derived from an EMBL/GenBank/DDBJ whole genome shotgun (WGS) entry which is preliminary data.</text>
</comment>
<evidence type="ECO:0000256" key="1">
    <source>
        <dbReference type="ARBA" id="ARBA00010560"/>
    </source>
</evidence>
<dbReference type="PANTHER" id="PTHR13354">
    <property type="entry name" value="ROUND SPERMATID BASIC PROTEIN 1"/>
    <property type="match status" value="1"/>
</dbReference>
<evidence type="ECO:0000256" key="2">
    <source>
        <dbReference type="SAM" id="MobiDB-lite"/>
    </source>
</evidence>
<dbReference type="EMBL" id="JARGDH010000005">
    <property type="protein sequence ID" value="KAL0267893.1"/>
    <property type="molecule type" value="Genomic_DNA"/>
</dbReference>
<protein>
    <recommendedName>
        <fullName evidence="4">Round spermatid basic protein 1-like protein</fullName>
    </recommendedName>
</protein>
<evidence type="ECO:0008006" key="4">
    <source>
        <dbReference type="Google" id="ProtNLM"/>
    </source>
</evidence>
<feature type="compositionally biased region" description="Basic and acidic residues" evidence="2">
    <location>
        <begin position="1118"/>
        <end position="1129"/>
    </location>
</feature>
<feature type="compositionally biased region" description="Basic and acidic residues" evidence="2">
    <location>
        <begin position="1073"/>
        <end position="1082"/>
    </location>
</feature>
<name>A0AAW2HDD1_9NEOP</name>
<comment type="similarity">
    <text evidence="1">Belongs to the round spermatid basic protein 1 family.</text>
</comment>
<feature type="region of interest" description="Disordered" evidence="2">
    <location>
        <begin position="1225"/>
        <end position="1302"/>
    </location>
</feature>
<gene>
    <name evidence="3" type="ORF">PYX00_010036</name>
</gene>
<proteinExistence type="inferred from homology"/>
<sequence length="1343" mass="150999">MQSCPYETSVLRKLYFEYPAKNITLKKHSQISGRLSTLASENNHTFVYQCKRARTEVNSIIIWCLKTYSVYSGNTIRVPFFNYLCIKLQNNTGHDSYNLMVSTLLLLYHIEITKNLEKVNCFVITLGPFHGEITHHDVKCFQYPNFQLKHSVEIYLCFLKILLQLSKFITSYVMNGSYINSDMEVDGESQKLNQIIKEEPPVNHYELGSENDYLAVINDAQNMKEPECNQVNSNLKCVNYSDSIDVKHSVEMVANGDLMNCIANNGTETKKINSLGEDACPVVDGKLFENSIKKEVCNGSEVNGTDVYNDCKVKENEIVCDEHSKKVIKEEKSSNNCELKTNDCNVEKEKTKSRDNNTSSSISSKKSDEHSSHHSSSSSSSSRSKYKDYKSSSHRSSSSSKSCSDRSRSDAEKSKYESSDKKKYRSCHHKSDEKCHCKSHHHSRHHSKSSKKFQSVKTQCTADEIAYELRGNKPEIANPYFTRVPWVPHPQLANLKYGRFYRIEVDRNGGASTVHLYMDEINHLSESQMKECAVEFIKLSYSEDENECAYHVMGIVHGAATYLPDLVDYMADHYPTLTVKTGSLASRDNHTTTMSQYRDEVYKTYSNGTFRYAPLDQLSICGVLGEEVGAYFPDFVARLEQSPFMKPVMPWSSLSVVETDNPRESNDGPIFWVRPGEQMLPANEALKESARPKKRRNNELDNLAYIAGSRSSEARESLFMDRTKAHADQVGVDYGLSNTAPTAAVGVLKSVNCGHPEHGNRATKDVVAFHAQDYNELLEILMLDLYEPPQTQCTKWIEVSKLNTLRREGIRYAHVQLHDNDVYYLPRKIIHQFQTISSVASVAWHIRYKDYFSIMGAPNLHTPTGINKGQVFYEKKNVAVYYPPVCENDLLASVTNPGSPFAKTPKKYEKLKEYSPFKHSPRKNHKIHSPRTSSKKDKGSDSVPQTPTKKDSESNDDEKKGSTVKKEHGKSDDGDSSSKRERESSSSKKSESSSHHQSSDHSSAKKERKDSHESSHRKEVKNLESEFDSKRSKSKSGKSEKPGHEGRRSDDGKSESRHKRHDDSKSKSHSKHERSSSHRKSESVSNGPVAEKGEEKHERNTPLKRKNSDSQDSYPSKRVKEEDRPKDAAVVENGGASESSAGTEDKCETETCANSGINTADVSNAKEVDSSGFNSEPQESRNNPADALPAVKCETNENNVKNALTPETEQTDVLCHAEYNDLRHSSSFGNVSADSSDINPPLPCNSPPANPPLPPNSPLSDISFCAAAESNETHRGEDAATLLSPVNKDVSNGKHREQQDHCNVSKDVIQGKKVKKKLVKKVKEEGESYDLLGDIMSQMDKKK</sequence>
<dbReference type="InterPro" id="IPR026306">
    <property type="entry name" value="RSBN1/Dpy-2/CEP530"/>
</dbReference>
<feature type="compositionally biased region" description="Polar residues" evidence="2">
    <location>
        <begin position="1225"/>
        <end position="1238"/>
    </location>
</feature>
<feature type="region of interest" description="Disordered" evidence="2">
    <location>
        <begin position="913"/>
        <end position="1191"/>
    </location>
</feature>